<dbReference type="EMBL" id="LT629770">
    <property type="protein sequence ID" value="SDS86488.1"/>
    <property type="molecule type" value="Genomic_DNA"/>
</dbReference>
<accession>A0A1H1VNK0</accession>
<dbReference type="AlphaFoldDB" id="A0A1H1VNK0"/>
<evidence type="ECO:0000313" key="2">
    <source>
        <dbReference type="Proteomes" id="UP000182126"/>
    </source>
</evidence>
<proteinExistence type="predicted"/>
<protein>
    <submittedName>
        <fullName evidence="1">Uncharacterized protein</fullName>
    </submittedName>
</protein>
<dbReference type="GeneID" id="36299760"/>
<reference evidence="1 2" key="1">
    <citation type="submission" date="2016-10" db="EMBL/GenBank/DDBJ databases">
        <authorList>
            <person name="de Groot N.N."/>
        </authorList>
    </citation>
    <scope>NUCLEOTIDE SEQUENCE [LARGE SCALE GENOMIC DNA]</scope>
    <source>
        <strain evidence="1 2">DSM 15019</strain>
    </source>
</reference>
<evidence type="ECO:0000313" key="1">
    <source>
        <dbReference type="EMBL" id="SDS86488.1"/>
    </source>
</evidence>
<gene>
    <name evidence="1" type="ORF">SAMN04489809_2870</name>
</gene>
<dbReference type="RefSeq" id="WP_060923023.1">
    <property type="nucleotide sequence ID" value="NZ_JALXUB010000031.1"/>
</dbReference>
<sequence length="94" mass="10922">MSDLTATQAQRIIREEKLTATANWFGPTGRPQSSAWIEREGEEWIVWEADERGERFHAPLRFRSEAEALDLFIRIARRYRASDSRASRRPSDAS</sequence>
<dbReference type="Proteomes" id="UP000182126">
    <property type="component" value="Chromosome I"/>
</dbReference>
<organism evidence="1 2">
    <name type="scientific">Microbacterium paraoxydans</name>
    <dbReference type="NCBI Taxonomy" id="199592"/>
    <lineage>
        <taxon>Bacteria</taxon>
        <taxon>Bacillati</taxon>
        <taxon>Actinomycetota</taxon>
        <taxon>Actinomycetes</taxon>
        <taxon>Micrococcales</taxon>
        <taxon>Microbacteriaceae</taxon>
        <taxon>Microbacterium</taxon>
    </lineage>
</organism>
<name>A0A1H1VNK0_9MICO</name>